<dbReference type="InterPro" id="IPR051477">
    <property type="entry name" value="Expansin_CellWall"/>
</dbReference>
<sequence length="247" mass="27277">MDQIKRKPLPEKLPPEEFKNDTEDGIERVSSEIKEPTPVHAKKNFNLFGWKSYPSAPAPYSEANQHADAKPSMGRRFDRVCPPYRKYLGMRRKSFLIVLAVILVLVLALIIGLAVGLSRGSSKNQNLPLPTNHEAHTGDLTYYSPGMGACGVVNSESDKIVAISHLVFDAAQVGSNPNNNPLCFKKIRVSRFNEEAGAQRSVDLTVTDRCVGCKATDIDTTTPVFDTLADHDKGRVVTSWAWLDVNL</sequence>
<evidence type="ECO:0000313" key="5">
    <source>
        <dbReference type="Proteomes" id="UP000316270"/>
    </source>
</evidence>
<name>A0A517L236_9PEZI</name>
<evidence type="ECO:0000256" key="3">
    <source>
        <dbReference type="SAM" id="Phobius"/>
    </source>
</evidence>
<evidence type="ECO:0000313" key="4">
    <source>
        <dbReference type="EMBL" id="QDS69700.1"/>
    </source>
</evidence>
<feature type="region of interest" description="Disordered" evidence="2">
    <location>
        <begin position="1"/>
        <end position="33"/>
    </location>
</feature>
<keyword evidence="3" id="KW-0812">Transmembrane</keyword>
<dbReference type="PANTHER" id="PTHR31836">
    <property type="match status" value="1"/>
</dbReference>
<reference evidence="4 5" key="1">
    <citation type="submission" date="2019-07" db="EMBL/GenBank/DDBJ databases">
        <title>Finished genome of Venturia effusa.</title>
        <authorList>
            <person name="Young C.A."/>
            <person name="Cox M.P."/>
            <person name="Ganley A.R.D."/>
            <person name="David W.J."/>
        </authorList>
    </citation>
    <scope>NUCLEOTIDE SEQUENCE [LARGE SCALE GENOMIC DNA]</scope>
    <source>
        <strain evidence="5">albino</strain>
    </source>
</reference>
<keyword evidence="5" id="KW-1185">Reference proteome</keyword>
<dbReference type="Proteomes" id="UP000316270">
    <property type="component" value="Chromosome 3"/>
</dbReference>
<accession>A0A517L236</accession>
<keyword evidence="3" id="KW-1133">Transmembrane helix</keyword>
<feature type="transmembrane region" description="Helical" evidence="3">
    <location>
        <begin position="95"/>
        <end position="117"/>
    </location>
</feature>
<dbReference type="CDD" id="cd22191">
    <property type="entry name" value="DPBB_RlpA_EXP_N-like"/>
    <property type="match status" value="1"/>
</dbReference>
<dbReference type="Gene3D" id="2.40.40.10">
    <property type="entry name" value="RlpA-like domain"/>
    <property type="match status" value="1"/>
</dbReference>
<dbReference type="STRING" id="50376.A0A517L236"/>
<dbReference type="InterPro" id="IPR036908">
    <property type="entry name" value="RlpA-like_sf"/>
</dbReference>
<organism evidence="4 5">
    <name type="scientific">Venturia effusa</name>
    <dbReference type="NCBI Taxonomy" id="50376"/>
    <lineage>
        <taxon>Eukaryota</taxon>
        <taxon>Fungi</taxon>
        <taxon>Dikarya</taxon>
        <taxon>Ascomycota</taxon>
        <taxon>Pezizomycotina</taxon>
        <taxon>Dothideomycetes</taxon>
        <taxon>Pleosporomycetidae</taxon>
        <taxon>Venturiales</taxon>
        <taxon>Venturiaceae</taxon>
        <taxon>Venturia</taxon>
    </lineage>
</organism>
<evidence type="ECO:0000256" key="2">
    <source>
        <dbReference type="SAM" id="MobiDB-lite"/>
    </source>
</evidence>
<dbReference type="SUPFAM" id="SSF50685">
    <property type="entry name" value="Barwin-like endoglucanases"/>
    <property type="match status" value="1"/>
</dbReference>
<proteinExistence type="predicted"/>
<dbReference type="OrthoDB" id="623670at2759"/>
<protein>
    <recommendedName>
        <fullName evidence="6">RlpA-like protein double-psi beta-barrel domain-containing protein</fullName>
    </recommendedName>
</protein>
<evidence type="ECO:0000256" key="1">
    <source>
        <dbReference type="ARBA" id="ARBA00022729"/>
    </source>
</evidence>
<dbReference type="AlphaFoldDB" id="A0A517L236"/>
<gene>
    <name evidence="4" type="ORF">FKW77_009765</name>
</gene>
<evidence type="ECO:0008006" key="6">
    <source>
        <dbReference type="Google" id="ProtNLM"/>
    </source>
</evidence>
<keyword evidence="3" id="KW-0472">Membrane</keyword>
<dbReference type="PANTHER" id="PTHR31836:SF27">
    <property type="entry name" value="RLPA-LIKE PROTEIN DOUBLE-PSI BETA-BARREL DOMAIN-CONTAINING PROTEIN"/>
    <property type="match status" value="1"/>
</dbReference>
<dbReference type="EMBL" id="CP042187">
    <property type="protein sequence ID" value="QDS69700.1"/>
    <property type="molecule type" value="Genomic_DNA"/>
</dbReference>
<keyword evidence="1" id="KW-0732">Signal</keyword>